<organism evidence="4 5">
    <name type="scientific">Clytia hemisphaerica</name>
    <dbReference type="NCBI Taxonomy" id="252671"/>
    <lineage>
        <taxon>Eukaryota</taxon>
        <taxon>Metazoa</taxon>
        <taxon>Cnidaria</taxon>
        <taxon>Hydrozoa</taxon>
        <taxon>Hydroidolina</taxon>
        <taxon>Leptothecata</taxon>
        <taxon>Obeliida</taxon>
        <taxon>Clytiidae</taxon>
        <taxon>Clytia</taxon>
    </lineage>
</organism>
<dbReference type="PANTHER" id="PTHR23122">
    <property type="entry name" value="MEMBRANE-ASSOCIATED GUANYLATE KINASE MAGUK"/>
    <property type="match status" value="1"/>
</dbReference>
<evidence type="ECO:0000259" key="2">
    <source>
        <dbReference type="PROSITE" id="PS50003"/>
    </source>
</evidence>
<dbReference type="SMART" id="SM00233">
    <property type="entry name" value="PH"/>
    <property type="match status" value="1"/>
</dbReference>
<dbReference type="Gene3D" id="2.30.42.10">
    <property type="match status" value="1"/>
</dbReference>
<feature type="region of interest" description="Disordered" evidence="1">
    <location>
        <begin position="279"/>
        <end position="304"/>
    </location>
</feature>
<dbReference type="InterPro" id="IPR011993">
    <property type="entry name" value="PH-like_dom_sf"/>
</dbReference>
<protein>
    <submittedName>
        <fullName evidence="4">Uncharacterized protein</fullName>
    </submittedName>
</protein>
<dbReference type="SUPFAM" id="SSF50156">
    <property type="entry name" value="PDZ domain-like"/>
    <property type="match status" value="1"/>
</dbReference>
<reference evidence="4" key="1">
    <citation type="submission" date="2021-01" db="UniProtKB">
        <authorList>
            <consortium name="EnsemblMetazoa"/>
        </authorList>
    </citation>
    <scope>IDENTIFICATION</scope>
</reference>
<dbReference type="CDD" id="cd00821">
    <property type="entry name" value="PH"/>
    <property type="match status" value="1"/>
</dbReference>
<evidence type="ECO:0000313" key="5">
    <source>
        <dbReference type="Proteomes" id="UP000594262"/>
    </source>
</evidence>
<feature type="domain" description="PDZ" evidence="3">
    <location>
        <begin position="147"/>
        <end position="227"/>
    </location>
</feature>
<evidence type="ECO:0000313" key="4">
    <source>
        <dbReference type="EnsemblMetazoa" id="CLYHEMP001655.1"/>
    </source>
</evidence>
<accession>A0A7M5WQE7</accession>
<dbReference type="SMART" id="SM00228">
    <property type="entry name" value="PDZ"/>
    <property type="match status" value="1"/>
</dbReference>
<evidence type="ECO:0000256" key="1">
    <source>
        <dbReference type="SAM" id="MobiDB-lite"/>
    </source>
</evidence>
<dbReference type="InterPro" id="IPR001849">
    <property type="entry name" value="PH_domain"/>
</dbReference>
<dbReference type="PROSITE" id="PS50003">
    <property type="entry name" value="PH_DOMAIN"/>
    <property type="match status" value="1"/>
</dbReference>
<dbReference type="OrthoDB" id="5859304at2759"/>
<dbReference type="PROSITE" id="PS50106">
    <property type="entry name" value="PDZ"/>
    <property type="match status" value="1"/>
</dbReference>
<proteinExistence type="predicted"/>
<dbReference type="CDD" id="cd00136">
    <property type="entry name" value="PDZ_canonical"/>
    <property type="match status" value="1"/>
</dbReference>
<dbReference type="RefSeq" id="XP_066913516.1">
    <property type="nucleotide sequence ID" value="XM_067057415.1"/>
</dbReference>
<dbReference type="InterPro" id="IPR001478">
    <property type="entry name" value="PDZ"/>
</dbReference>
<dbReference type="InterPro" id="IPR036034">
    <property type="entry name" value="PDZ_sf"/>
</dbReference>
<dbReference type="InterPro" id="IPR050716">
    <property type="entry name" value="MAGUK"/>
</dbReference>
<keyword evidence="5" id="KW-1185">Reference proteome</keyword>
<dbReference type="Gene3D" id="2.30.29.30">
    <property type="entry name" value="Pleckstrin-homology domain (PH domain)/Phosphotyrosine-binding domain (PTB)"/>
    <property type="match status" value="1"/>
</dbReference>
<dbReference type="GeneID" id="136800757"/>
<dbReference type="Proteomes" id="UP000594262">
    <property type="component" value="Unplaced"/>
</dbReference>
<dbReference type="SUPFAM" id="SSF50729">
    <property type="entry name" value="PH domain-like"/>
    <property type="match status" value="1"/>
</dbReference>
<feature type="compositionally biased region" description="Basic and acidic residues" evidence="1">
    <location>
        <begin position="279"/>
        <end position="291"/>
    </location>
</feature>
<sequence length="328" mass="37582">MVRCGFCSRNMSSKKNSTAIPKDHRVLREGFLEKRVGMLKLWKSRYFVLLEDLLCYFLKEEQKESLLPTGRIFFSDIVNVDRIEKKGHPFSMIIQTNHKKHVMSCQSYQEREDWVNKLWEARESHKNKEQNDPIRRRSTRLGKDFKRITIKKDPKHGIGCTIKNVAGAIFVSRIIPDGPVATSGVLRPGDQIIDINGARVSECPIEKIKDIIRSSPEYIVCTVKPVTHYTSHEDSPQFVRSAYTEVDPEALQAGSDSDEETPYTQVEISAESMEDLCRNPSRKDESMEQRHGSGASGHGNYMNSDVIDDHEKLCKKQTNYVELEFGAR</sequence>
<dbReference type="AlphaFoldDB" id="A0A7M5WQE7"/>
<dbReference type="EnsemblMetazoa" id="CLYHEMT001655.1">
    <property type="protein sequence ID" value="CLYHEMP001655.1"/>
    <property type="gene ID" value="CLYHEMG001655"/>
</dbReference>
<evidence type="ECO:0000259" key="3">
    <source>
        <dbReference type="PROSITE" id="PS50106"/>
    </source>
</evidence>
<name>A0A7M5WQE7_9CNID</name>
<feature type="domain" description="PH" evidence="2">
    <location>
        <begin position="25"/>
        <end position="123"/>
    </location>
</feature>
<dbReference type="Pfam" id="PF00169">
    <property type="entry name" value="PH"/>
    <property type="match status" value="1"/>
</dbReference>
<dbReference type="Pfam" id="PF00595">
    <property type="entry name" value="PDZ"/>
    <property type="match status" value="1"/>
</dbReference>